<name>A0A3F2Z3G6_9MUSC</name>
<dbReference type="AlphaFoldDB" id="A0A3F2Z3G6"/>
<feature type="chain" id="PRO_5017664195" description="Milk gland protein 6" evidence="1">
    <location>
        <begin position="19"/>
        <end position="177"/>
    </location>
</feature>
<dbReference type="EnsemblMetazoa" id="GBRI045726-RA">
    <property type="protein sequence ID" value="GBRI045726-PA"/>
    <property type="gene ID" value="GBRI045726"/>
</dbReference>
<keyword evidence="3" id="KW-1185">Reference proteome</keyword>
<accession>A0A3F2Z3G6</accession>
<protein>
    <recommendedName>
        <fullName evidence="4">Milk gland protein 6</fullName>
    </recommendedName>
</protein>
<dbReference type="VEuPathDB" id="VectorBase:GBRI045726"/>
<reference evidence="3" key="1">
    <citation type="submission" date="2014-03" db="EMBL/GenBank/DDBJ databases">
        <authorList>
            <person name="Aksoy S."/>
            <person name="Warren W."/>
            <person name="Wilson R.K."/>
        </authorList>
    </citation>
    <scope>NUCLEOTIDE SEQUENCE [LARGE SCALE GENOMIC DNA]</scope>
    <source>
        <strain evidence="3">IAEA</strain>
    </source>
</reference>
<evidence type="ECO:0008006" key="4">
    <source>
        <dbReference type="Google" id="ProtNLM"/>
    </source>
</evidence>
<reference evidence="2" key="2">
    <citation type="submission" date="2020-05" db="UniProtKB">
        <authorList>
            <consortium name="EnsemblMetazoa"/>
        </authorList>
    </citation>
    <scope>IDENTIFICATION</scope>
    <source>
        <strain evidence="2">IAEA</strain>
    </source>
</reference>
<evidence type="ECO:0000313" key="3">
    <source>
        <dbReference type="Proteomes" id="UP000091820"/>
    </source>
</evidence>
<organism evidence="2 3">
    <name type="scientific">Glossina brevipalpis</name>
    <dbReference type="NCBI Taxonomy" id="37001"/>
    <lineage>
        <taxon>Eukaryota</taxon>
        <taxon>Metazoa</taxon>
        <taxon>Ecdysozoa</taxon>
        <taxon>Arthropoda</taxon>
        <taxon>Hexapoda</taxon>
        <taxon>Insecta</taxon>
        <taxon>Pterygota</taxon>
        <taxon>Neoptera</taxon>
        <taxon>Endopterygota</taxon>
        <taxon>Diptera</taxon>
        <taxon>Brachycera</taxon>
        <taxon>Muscomorpha</taxon>
        <taxon>Hippoboscoidea</taxon>
        <taxon>Glossinidae</taxon>
        <taxon>Glossina</taxon>
    </lineage>
</organism>
<sequence>MKFFALFVVATLALSVSAGTLELREKHNQINLEHNIKESSNDFAVFFKSFYEFFNKIFLHFFKGFFENFGQFFPAQLTEAFMNIFQHWPAFDKVFPKEFFYAFEEFVHTLGEYFSMPHHFFAIFENTFKSFPGFTEFLPAEFLPTLGKYLERVPYCREFLQQWYMIMQQLTAHSRQL</sequence>
<feature type="signal peptide" evidence="1">
    <location>
        <begin position="1"/>
        <end position="18"/>
    </location>
</feature>
<keyword evidence="1" id="KW-0732">Signal</keyword>
<proteinExistence type="predicted"/>
<evidence type="ECO:0000313" key="2">
    <source>
        <dbReference type="EnsemblMetazoa" id="GBRI045726-PA"/>
    </source>
</evidence>
<dbReference type="Proteomes" id="UP000091820">
    <property type="component" value="Unassembled WGS sequence"/>
</dbReference>
<evidence type="ECO:0000256" key="1">
    <source>
        <dbReference type="SAM" id="SignalP"/>
    </source>
</evidence>